<proteinExistence type="predicted"/>
<comment type="caution">
    <text evidence="1">The sequence shown here is derived from an EMBL/GenBank/DDBJ whole genome shotgun (WGS) entry which is preliminary data.</text>
</comment>
<dbReference type="EMBL" id="CATNWA010017847">
    <property type="protein sequence ID" value="CAI9603523.1"/>
    <property type="molecule type" value="Genomic_DNA"/>
</dbReference>
<reference evidence="1" key="1">
    <citation type="submission" date="2023-05" db="EMBL/GenBank/DDBJ databases">
        <authorList>
            <person name="Stuckert A."/>
        </authorList>
    </citation>
    <scope>NUCLEOTIDE SEQUENCE</scope>
</reference>
<gene>
    <name evidence="1" type="ORF">SPARVUS_LOCUS13316664</name>
</gene>
<keyword evidence="2" id="KW-1185">Reference proteome</keyword>
<evidence type="ECO:0000313" key="1">
    <source>
        <dbReference type="EMBL" id="CAI9603523.1"/>
    </source>
</evidence>
<dbReference type="Proteomes" id="UP001162483">
    <property type="component" value="Unassembled WGS sequence"/>
</dbReference>
<name>A0ABN9G2C9_9NEOB</name>
<organism evidence="1 2">
    <name type="scientific">Staurois parvus</name>
    <dbReference type="NCBI Taxonomy" id="386267"/>
    <lineage>
        <taxon>Eukaryota</taxon>
        <taxon>Metazoa</taxon>
        <taxon>Chordata</taxon>
        <taxon>Craniata</taxon>
        <taxon>Vertebrata</taxon>
        <taxon>Euteleostomi</taxon>
        <taxon>Amphibia</taxon>
        <taxon>Batrachia</taxon>
        <taxon>Anura</taxon>
        <taxon>Neobatrachia</taxon>
        <taxon>Ranoidea</taxon>
        <taxon>Ranidae</taxon>
        <taxon>Staurois</taxon>
    </lineage>
</organism>
<evidence type="ECO:0000313" key="2">
    <source>
        <dbReference type="Proteomes" id="UP001162483"/>
    </source>
</evidence>
<protein>
    <submittedName>
        <fullName evidence="1">Uncharacterized protein</fullName>
    </submittedName>
</protein>
<sequence length="22" mass="2484">MTSFVKMLPTTDLLLQLCCLRG</sequence>
<accession>A0ABN9G2C9</accession>